<feature type="domain" description="XS" evidence="1">
    <location>
        <begin position="1"/>
        <end position="38"/>
    </location>
</feature>
<dbReference type="Pfam" id="PF03468">
    <property type="entry name" value="XS"/>
    <property type="match status" value="1"/>
</dbReference>
<name>A0AAQ3N8S3_VIGMU</name>
<dbReference type="PANTHER" id="PTHR21596">
    <property type="entry name" value="RIBONUCLEASE P SUBUNIT P38"/>
    <property type="match status" value="1"/>
</dbReference>
<evidence type="ECO:0000313" key="3">
    <source>
        <dbReference type="Proteomes" id="UP001374535"/>
    </source>
</evidence>
<dbReference type="Proteomes" id="UP001374535">
    <property type="component" value="Chromosome 6"/>
</dbReference>
<sequence>MAFERAYELDHHGKKDWFANCGQKSGLYAWVARADDYKMNSIYGEYLRKMGDVKTISELMEEEARRQDKLVSNLNNIIQRYRKFSQLPGITSRRFLLITKSSKRNWSLRKMSLSYGKLN</sequence>
<dbReference type="AlphaFoldDB" id="A0AAQ3N8S3"/>
<protein>
    <recommendedName>
        <fullName evidence="1">XS domain-containing protein</fullName>
    </recommendedName>
</protein>
<evidence type="ECO:0000259" key="1">
    <source>
        <dbReference type="Pfam" id="PF03468"/>
    </source>
</evidence>
<reference evidence="2 3" key="1">
    <citation type="journal article" date="2023" name="Life. Sci Alliance">
        <title>Evolutionary insights into 3D genome organization and epigenetic landscape of Vigna mungo.</title>
        <authorList>
            <person name="Junaid A."/>
            <person name="Singh B."/>
            <person name="Bhatia S."/>
        </authorList>
    </citation>
    <scope>NUCLEOTIDE SEQUENCE [LARGE SCALE GENOMIC DNA]</scope>
    <source>
        <strain evidence="2">Urdbean</strain>
    </source>
</reference>
<keyword evidence="3" id="KW-1185">Reference proteome</keyword>
<evidence type="ECO:0000313" key="2">
    <source>
        <dbReference type="EMBL" id="WVZ05112.1"/>
    </source>
</evidence>
<dbReference type="InterPro" id="IPR005380">
    <property type="entry name" value="XS_domain"/>
</dbReference>
<proteinExistence type="predicted"/>
<gene>
    <name evidence="2" type="ORF">V8G54_018458</name>
</gene>
<organism evidence="2 3">
    <name type="scientific">Vigna mungo</name>
    <name type="common">Black gram</name>
    <name type="synonym">Phaseolus mungo</name>
    <dbReference type="NCBI Taxonomy" id="3915"/>
    <lineage>
        <taxon>Eukaryota</taxon>
        <taxon>Viridiplantae</taxon>
        <taxon>Streptophyta</taxon>
        <taxon>Embryophyta</taxon>
        <taxon>Tracheophyta</taxon>
        <taxon>Spermatophyta</taxon>
        <taxon>Magnoliopsida</taxon>
        <taxon>eudicotyledons</taxon>
        <taxon>Gunneridae</taxon>
        <taxon>Pentapetalae</taxon>
        <taxon>rosids</taxon>
        <taxon>fabids</taxon>
        <taxon>Fabales</taxon>
        <taxon>Fabaceae</taxon>
        <taxon>Papilionoideae</taxon>
        <taxon>50 kb inversion clade</taxon>
        <taxon>NPAAA clade</taxon>
        <taxon>indigoferoid/millettioid clade</taxon>
        <taxon>Phaseoleae</taxon>
        <taxon>Vigna</taxon>
    </lineage>
</organism>
<dbReference type="PANTHER" id="PTHR21596:SF77">
    <property type="entry name" value="XH_XS DOMAIN PROTEIN"/>
    <property type="match status" value="1"/>
</dbReference>
<dbReference type="Gene3D" id="3.30.70.2890">
    <property type="entry name" value="XS domain"/>
    <property type="match status" value="1"/>
</dbReference>
<dbReference type="InterPro" id="IPR045177">
    <property type="entry name" value="FDM1-5/IDN2"/>
</dbReference>
<dbReference type="EMBL" id="CP144695">
    <property type="protein sequence ID" value="WVZ05112.1"/>
    <property type="molecule type" value="Genomic_DNA"/>
</dbReference>
<dbReference type="GO" id="GO:0080188">
    <property type="term" value="P:gene silencing by siRNA-directed DNA methylation"/>
    <property type="evidence" value="ECO:0007669"/>
    <property type="project" value="InterPro"/>
</dbReference>
<dbReference type="InterPro" id="IPR038588">
    <property type="entry name" value="XS_domain_sf"/>
</dbReference>
<accession>A0AAQ3N8S3</accession>